<dbReference type="EMBL" id="KV453870">
    <property type="protein sequence ID" value="ODV82954.1"/>
    <property type="molecule type" value="Genomic_DNA"/>
</dbReference>
<evidence type="ECO:0000313" key="2">
    <source>
        <dbReference type="Proteomes" id="UP000094801"/>
    </source>
</evidence>
<name>A0A1E4STX2_9ASCO</name>
<proteinExistence type="predicted"/>
<dbReference type="AlphaFoldDB" id="A0A1E4STX2"/>
<accession>A0A1E4STX2</accession>
<gene>
    <name evidence="1" type="ORF">CANARDRAFT_214899</name>
</gene>
<protein>
    <submittedName>
        <fullName evidence="1">Uncharacterized protein</fullName>
    </submittedName>
</protein>
<organism evidence="1 2">
    <name type="scientific">[Candida] arabinofermentans NRRL YB-2248</name>
    <dbReference type="NCBI Taxonomy" id="983967"/>
    <lineage>
        <taxon>Eukaryota</taxon>
        <taxon>Fungi</taxon>
        <taxon>Dikarya</taxon>
        <taxon>Ascomycota</taxon>
        <taxon>Saccharomycotina</taxon>
        <taxon>Pichiomycetes</taxon>
        <taxon>Pichiales</taxon>
        <taxon>Pichiaceae</taxon>
        <taxon>Ogataea</taxon>
        <taxon>Ogataea/Candida clade</taxon>
    </lineage>
</organism>
<sequence length="344" mass="40519">MSRLRISQIRLLSTTATKPTVEPYYNIKKQVDEFTYYHSLRPKYKPLVYRFKNTHKLDSLNLIDHDGKPLINREYPGIPSIIKFNKFIQNLIFIEELQNVKKSLIKLDDTNIGRDFIKPSLINSYLLKSCTFGEFNKELMFIKSLKNFENFKGGRLIEFLFCLRTIEFRQLGIVNVDNCLNKIKRGLKYINDSKSDIENHNTTDLIELSKLSMLVQVELNQLNSNEESHDSQRLQNEINKILSNLTTIKNYEINENAMLNKDGAISYFGRFEHRYTVVKLFVDTVMQLPVDKQLQYNQLLNQLQPWLVKMDELKKIANIKRGMYHILTTRCKFQQPPPQPQQSE</sequence>
<dbReference type="OrthoDB" id="4061106at2759"/>
<keyword evidence="2" id="KW-1185">Reference proteome</keyword>
<dbReference type="Proteomes" id="UP000094801">
    <property type="component" value="Unassembled WGS sequence"/>
</dbReference>
<reference evidence="2" key="1">
    <citation type="submission" date="2016-04" db="EMBL/GenBank/DDBJ databases">
        <title>Comparative genomics of biotechnologically important yeasts.</title>
        <authorList>
            <consortium name="DOE Joint Genome Institute"/>
            <person name="Riley R."/>
            <person name="Haridas S."/>
            <person name="Wolfe K.H."/>
            <person name="Lopes M.R."/>
            <person name="Hittinger C.T."/>
            <person name="Goker M."/>
            <person name="Salamov A."/>
            <person name="Wisecaver J."/>
            <person name="Long T.M."/>
            <person name="Aerts A.L."/>
            <person name="Barry K."/>
            <person name="Choi C."/>
            <person name="Clum A."/>
            <person name="Coughlan A.Y."/>
            <person name="Deshpande S."/>
            <person name="Douglass A.P."/>
            <person name="Hanson S.J."/>
            <person name="Klenk H.-P."/>
            <person name="Labutti K."/>
            <person name="Lapidus A."/>
            <person name="Lindquist E."/>
            <person name="Lipzen A."/>
            <person name="Meier-Kolthoff J.P."/>
            <person name="Ohm R.A."/>
            <person name="Otillar R.P."/>
            <person name="Pangilinan J."/>
            <person name="Peng Y."/>
            <person name="Rokas A."/>
            <person name="Rosa C.A."/>
            <person name="Scheuner C."/>
            <person name="Sibirny A.A."/>
            <person name="Slot J.C."/>
            <person name="Stielow J.B."/>
            <person name="Sun H."/>
            <person name="Kurtzman C.P."/>
            <person name="Blackwell M."/>
            <person name="Grigoriev I.V."/>
            <person name="Jeffries T.W."/>
        </authorList>
    </citation>
    <scope>NUCLEOTIDE SEQUENCE [LARGE SCALE GENOMIC DNA]</scope>
    <source>
        <strain evidence="2">NRRL YB-2248</strain>
    </source>
</reference>
<evidence type="ECO:0000313" key="1">
    <source>
        <dbReference type="EMBL" id="ODV82954.1"/>
    </source>
</evidence>